<dbReference type="Proteomes" id="UP000887576">
    <property type="component" value="Unplaced"/>
</dbReference>
<name>A0AC34QNS3_9BILA</name>
<evidence type="ECO:0000313" key="2">
    <source>
        <dbReference type="WBParaSite" id="JU765_v2.g18170.t2"/>
    </source>
</evidence>
<accession>A0AC34QNS3</accession>
<proteinExistence type="predicted"/>
<evidence type="ECO:0000313" key="1">
    <source>
        <dbReference type="Proteomes" id="UP000887576"/>
    </source>
</evidence>
<reference evidence="2" key="1">
    <citation type="submission" date="2022-11" db="UniProtKB">
        <authorList>
            <consortium name="WormBaseParasite"/>
        </authorList>
    </citation>
    <scope>IDENTIFICATION</scope>
</reference>
<sequence length="379" mass="43644">MISFPKRLWDSKPIMSVVESMPKLSYDLFYDLMNSVLIPIVRVIPNAIINGVGPVVHECGSLLNFLINENVTAPERVWFHYSLSIMLGDRKNRKLEYLTDEELAGIMKSLKEELEKTGTFKNAVDEELAAIMKSLKEEMEKTGTFKNAVGRNQRMSKKLVLEMTTANAKVTLLFCTPIALKRSYLIRSYRRVDDRLQQLAYLFTILTQTNPDLALLTNSPLCHLLIFYLQVYGYIDVLHEKIPEDVIEVDIFSLVDIPDERLLGCRNNELADIPVSLMLYECAEFYARFNYEYAIDIAVNEAKKRRTYHDYRRYSKDPIFIPCAYSDCNIASGITRKCFGSFMKMMENIMDKFMKGKEAELFENNLLELAKSGGNVPFV</sequence>
<dbReference type="WBParaSite" id="JU765_v2.g18170.t2">
    <property type="protein sequence ID" value="JU765_v2.g18170.t2"/>
    <property type="gene ID" value="JU765_v2.g18170"/>
</dbReference>
<protein>
    <submittedName>
        <fullName evidence="2">Uncharacterized protein</fullName>
    </submittedName>
</protein>
<organism evidence="1 2">
    <name type="scientific">Panagrolaimus sp. JU765</name>
    <dbReference type="NCBI Taxonomy" id="591449"/>
    <lineage>
        <taxon>Eukaryota</taxon>
        <taxon>Metazoa</taxon>
        <taxon>Ecdysozoa</taxon>
        <taxon>Nematoda</taxon>
        <taxon>Chromadorea</taxon>
        <taxon>Rhabditida</taxon>
        <taxon>Tylenchina</taxon>
        <taxon>Panagrolaimomorpha</taxon>
        <taxon>Panagrolaimoidea</taxon>
        <taxon>Panagrolaimidae</taxon>
        <taxon>Panagrolaimus</taxon>
    </lineage>
</organism>